<dbReference type="Proteomes" id="UP000015530">
    <property type="component" value="Unassembled WGS sequence"/>
</dbReference>
<evidence type="ECO:0000313" key="1">
    <source>
        <dbReference type="EMBL" id="EQB43506.1"/>
    </source>
</evidence>
<dbReference type="AlphaFoldDB" id="T0KW26"/>
<gene>
    <name evidence="1" type="ORF">CGLO_17830</name>
</gene>
<organism evidence="1 2">
    <name type="scientific">Colletotrichum gloeosporioides (strain Cg-14)</name>
    <name type="common">Anthracnose fungus</name>
    <name type="synonym">Glomerella cingulata</name>
    <dbReference type="NCBI Taxonomy" id="1237896"/>
    <lineage>
        <taxon>Eukaryota</taxon>
        <taxon>Fungi</taxon>
        <taxon>Dikarya</taxon>
        <taxon>Ascomycota</taxon>
        <taxon>Pezizomycotina</taxon>
        <taxon>Sordariomycetes</taxon>
        <taxon>Hypocreomycetidae</taxon>
        <taxon>Glomerellales</taxon>
        <taxon>Glomerellaceae</taxon>
        <taxon>Colletotrichum</taxon>
        <taxon>Colletotrichum gloeosporioides species complex</taxon>
    </lineage>
</organism>
<evidence type="ECO:0000313" key="2">
    <source>
        <dbReference type="Proteomes" id="UP000015530"/>
    </source>
</evidence>
<comment type="caution">
    <text evidence="1">The sequence shown here is derived from an EMBL/GenBank/DDBJ whole genome shotgun (WGS) entry which is preliminary data.</text>
</comment>
<name>T0KW26_COLGC</name>
<sequence>MALNRSLVGNIAFFSL</sequence>
<reference evidence="2" key="1">
    <citation type="journal article" date="2013" name="Mol. Plant Microbe Interact.">
        <title>Global aspects of pacC regulation of pathogenicity genes in Colletotrichum gloeosporioides as revealed by transcriptome analysis.</title>
        <authorList>
            <person name="Alkan N."/>
            <person name="Meng X."/>
            <person name="Friedlander G."/>
            <person name="Reuveni E."/>
            <person name="Sukno S."/>
            <person name="Sherman A."/>
            <person name="Thon M."/>
            <person name="Fluhr R."/>
            <person name="Prusky D."/>
        </authorList>
    </citation>
    <scope>NUCLEOTIDE SEQUENCE [LARGE SCALE GENOMIC DNA]</scope>
    <source>
        <strain evidence="2">Cg-14</strain>
    </source>
</reference>
<dbReference type="EMBL" id="AMYD01004264">
    <property type="protein sequence ID" value="EQB43506.1"/>
    <property type="molecule type" value="Genomic_DNA"/>
</dbReference>
<accession>T0KW26</accession>
<dbReference type="HOGENOM" id="CLU_3433147_0_0_1"/>
<protein>
    <submittedName>
        <fullName evidence="1">Uncharacterized protein</fullName>
    </submittedName>
</protein>
<proteinExistence type="predicted"/>